<accession>A0AAN7RT15</accession>
<organism evidence="5 6">
    <name type="scientific">Mycteria americana</name>
    <name type="common">Wood stork</name>
    <dbReference type="NCBI Taxonomy" id="33587"/>
    <lineage>
        <taxon>Eukaryota</taxon>
        <taxon>Metazoa</taxon>
        <taxon>Chordata</taxon>
        <taxon>Craniata</taxon>
        <taxon>Vertebrata</taxon>
        <taxon>Euteleostomi</taxon>
        <taxon>Archelosauria</taxon>
        <taxon>Archosauria</taxon>
        <taxon>Dinosauria</taxon>
        <taxon>Saurischia</taxon>
        <taxon>Theropoda</taxon>
        <taxon>Coelurosauria</taxon>
        <taxon>Aves</taxon>
        <taxon>Neognathae</taxon>
        <taxon>Neoaves</taxon>
        <taxon>Aequornithes</taxon>
        <taxon>Ciconiiformes</taxon>
        <taxon>Ciconiidae</taxon>
        <taxon>Mycteria</taxon>
    </lineage>
</organism>
<protein>
    <recommendedName>
        <fullName evidence="2">RING-type E3 ubiquitin transferase</fullName>
        <ecNumber evidence="2">2.3.2.27</ecNumber>
    </recommendedName>
</protein>
<dbReference type="GO" id="GO:0006513">
    <property type="term" value="P:protein monoubiquitination"/>
    <property type="evidence" value="ECO:0007669"/>
    <property type="project" value="TreeGrafter"/>
</dbReference>
<comment type="caution">
    <text evidence="5">The sequence shown here is derived from an EMBL/GenBank/DDBJ whole genome shotgun (WGS) entry which is preliminary data.</text>
</comment>
<dbReference type="PANTHER" id="PTHR46077:SF5">
    <property type="entry name" value="RING-TYPE DOMAIN-CONTAINING PROTEIN"/>
    <property type="match status" value="1"/>
</dbReference>
<dbReference type="EC" id="2.3.2.27" evidence="2"/>
<dbReference type="Gene3D" id="3.30.40.10">
    <property type="entry name" value="Zinc/RING finger domain, C3HC4 (zinc finger)"/>
    <property type="match status" value="1"/>
</dbReference>
<evidence type="ECO:0000256" key="1">
    <source>
        <dbReference type="ARBA" id="ARBA00000900"/>
    </source>
</evidence>
<feature type="region of interest" description="Disordered" evidence="4">
    <location>
        <begin position="251"/>
        <end position="312"/>
    </location>
</feature>
<comment type="catalytic activity">
    <reaction evidence="1">
        <text>S-ubiquitinyl-[E2 ubiquitin-conjugating enzyme]-L-cysteine + [acceptor protein]-L-lysine = [E2 ubiquitin-conjugating enzyme]-L-cysteine + N(6)-ubiquitinyl-[acceptor protein]-L-lysine.</text>
        <dbReference type="EC" id="2.3.2.27"/>
    </reaction>
</comment>
<dbReference type="GO" id="GO:0000209">
    <property type="term" value="P:protein polyubiquitination"/>
    <property type="evidence" value="ECO:0007669"/>
    <property type="project" value="TreeGrafter"/>
</dbReference>
<dbReference type="EMBL" id="JAUNZN010000009">
    <property type="protein sequence ID" value="KAK4815972.1"/>
    <property type="molecule type" value="Genomic_DNA"/>
</dbReference>
<reference evidence="5 6" key="1">
    <citation type="journal article" date="2023" name="J. Hered.">
        <title>Chromosome-level genome of the wood stork (Mycteria americana) provides insight into avian chromosome evolution.</title>
        <authorList>
            <person name="Flamio R. Jr."/>
            <person name="Ramstad K.M."/>
        </authorList>
    </citation>
    <scope>NUCLEOTIDE SEQUENCE [LARGE SCALE GENOMIC DNA]</scope>
    <source>
        <strain evidence="5">JAX WOST 10</strain>
    </source>
</reference>
<dbReference type="Proteomes" id="UP001333110">
    <property type="component" value="Unassembled WGS sequence"/>
</dbReference>
<evidence type="ECO:0000256" key="4">
    <source>
        <dbReference type="SAM" id="MobiDB-lite"/>
    </source>
</evidence>
<evidence type="ECO:0000256" key="2">
    <source>
        <dbReference type="ARBA" id="ARBA00012483"/>
    </source>
</evidence>
<evidence type="ECO:0000313" key="5">
    <source>
        <dbReference type="EMBL" id="KAK4815972.1"/>
    </source>
</evidence>
<dbReference type="PANTHER" id="PTHR46077">
    <property type="entry name" value="E3 UBIQUITIN-PROTEIN LIGASE TOPORS"/>
    <property type="match status" value="1"/>
</dbReference>
<keyword evidence="6" id="KW-1185">Reference proteome</keyword>
<dbReference type="SUPFAM" id="SSF57850">
    <property type="entry name" value="RING/U-box"/>
    <property type="match status" value="1"/>
</dbReference>
<gene>
    <name evidence="5" type="ORF">QYF61_010840</name>
</gene>
<sequence length="336" mass="37084">MGERSSAARDGGLSQLPQARPSDAATDSQCPICLGDVKKAVCMACCMHCYCFACSRLCARRRHVCLVSRQPFKQLLHSVPHDDNYQEYVVELPACLRRRLATEKARSQSPQRRYNLRRRPTDDHPSAVKTGPVGDQPRMEAGCSSVALQQHLPAGSCTQQFSGPNSTKPTSAANTAQRRQAPGWPCSCSRPTQRHSVAAAPQHPPLLPPIHTLMLPRACAFHDRGATHRDNDYEQYVVSLPARLRRRMATERARSQSPHWRYNLRRRPTNDHPSAVKTGPVGDQPRTEAGCSSGALQQHLPAGSHTQNVSGASTTKRILEVNATKFILGANTTEHR</sequence>
<evidence type="ECO:0000313" key="6">
    <source>
        <dbReference type="Proteomes" id="UP001333110"/>
    </source>
</evidence>
<dbReference type="InterPro" id="IPR013083">
    <property type="entry name" value="Znf_RING/FYVE/PHD"/>
</dbReference>
<dbReference type="GO" id="GO:0061630">
    <property type="term" value="F:ubiquitin protein ligase activity"/>
    <property type="evidence" value="ECO:0007669"/>
    <property type="project" value="UniProtKB-EC"/>
</dbReference>
<feature type="region of interest" description="Disordered" evidence="4">
    <location>
        <begin position="1"/>
        <end position="26"/>
    </location>
</feature>
<proteinExistence type="predicted"/>
<feature type="region of interest" description="Disordered" evidence="4">
    <location>
        <begin position="155"/>
        <end position="189"/>
    </location>
</feature>
<keyword evidence="3" id="KW-0808">Transferase</keyword>
<evidence type="ECO:0000256" key="3">
    <source>
        <dbReference type="ARBA" id="ARBA00022679"/>
    </source>
</evidence>
<feature type="region of interest" description="Disordered" evidence="4">
    <location>
        <begin position="102"/>
        <end position="136"/>
    </location>
</feature>
<feature type="compositionally biased region" description="Polar residues" evidence="4">
    <location>
        <begin position="156"/>
        <end position="178"/>
    </location>
</feature>
<dbReference type="AlphaFoldDB" id="A0AAN7RT15"/>
<name>A0AAN7RT15_MYCAM</name>